<dbReference type="InterPro" id="IPR016155">
    <property type="entry name" value="Mopterin_synth/thiamin_S_b"/>
</dbReference>
<dbReference type="InterPro" id="IPR003749">
    <property type="entry name" value="ThiS/MoaD-like"/>
</dbReference>
<dbReference type="SUPFAM" id="SSF54285">
    <property type="entry name" value="MoaD/ThiS"/>
    <property type="match status" value="1"/>
</dbReference>
<evidence type="ECO:0000313" key="2">
    <source>
        <dbReference type="Proteomes" id="UP000075670"/>
    </source>
</evidence>
<gene>
    <name evidence="1" type="ORF">MOMUL_22270</name>
</gene>
<dbReference type="Gene3D" id="3.10.20.30">
    <property type="match status" value="1"/>
</dbReference>
<reference evidence="1 2" key="1">
    <citation type="submission" date="2016-02" db="EMBL/GenBank/DDBJ databases">
        <title>Genome sequence of Moorella mulderi DSM 14980.</title>
        <authorList>
            <person name="Poehlein A."/>
            <person name="Daniel R."/>
        </authorList>
    </citation>
    <scope>NUCLEOTIDE SEQUENCE [LARGE SCALE GENOMIC DNA]</scope>
    <source>
        <strain evidence="1 2">DSM 14980</strain>
    </source>
</reference>
<dbReference type="Pfam" id="PF02597">
    <property type="entry name" value="ThiS"/>
    <property type="match status" value="1"/>
</dbReference>
<sequence>MKIYIELHVPYTDYTGRKIFNLAAPVPLKEVLKELGVEQHIALVNGKYQPHEYLLQDDDLVVVLPFMSGG</sequence>
<name>A0A151AV22_9FIRM</name>
<protein>
    <submittedName>
        <fullName evidence="1">ThiS family protein</fullName>
    </submittedName>
</protein>
<dbReference type="AlphaFoldDB" id="A0A151AV22"/>
<comment type="caution">
    <text evidence="1">The sequence shown here is derived from an EMBL/GenBank/DDBJ whole genome shotgun (WGS) entry which is preliminary data.</text>
</comment>
<evidence type="ECO:0000313" key="1">
    <source>
        <dbReference type="EMBL" id="KYH31488.1"/>
    </source>
</evidence>
<dbReference type="InterPro" id="IPR012675">
    <property type="entry name" value="Beta-grasp_dom_sf"/>
</dbReference>
<proteinExistence type="predicted"/>
<organism evidence="1 2">
    <name type="scientific">Moorella mulderi DSM 14980</name>
    <dbReference type="NCBI Taxonomy" id="1122241"/>
    <lineage>
        <taxon>Bacteria</taxon>
        <taxon>Bacillati</taxon>
        <taxon>Bacillota</taxon>
        <taxon>Clostridia</taxon>
        <taxon>Neomoorellales</taxon>
        <taxon>Neomoorellaceae</taxon>
        <taxon>Neomoorella</taxon>
    </lineage>
</organism>
<keyword evidence="2" id="KW-1185">Reference proteome</keyword>
<dbReference type="RefSeq" id="WP_062284887.1">
    <property type="nucleotide sequence ID" value="NZ_LTBC01000010.1"/>
</dbReference>
<dbReference type="PATRIC" id="fig|1122241.3.peg.2371"/>
<dbReference type="Proteomes" id="UP000075670">
    <property type="component" value="Unassembled WGS sequence"/>
</dbReference>
<dbReference type="EMBL" id="LTBC01000010">
    <property type="protein sequence ID" value="KYH31488.1"/>
    <property type="molecule type" value="Genomic_DNA"/>
</dbReference>
<accession>A0A151AV22</accession>